<feature type="transmembrane region" description="Helical" evidence="10">
    <location>
        <begin position="39"/>
        <end position="57"/>
    </location>
</feature>
<protein>
    <recommendedName>
        <fullName evidence="10">Odorant receptor</fullName>
    </recommendedName>
</protein>
<feature type="transmembrane region" description="Helical" evidence="10">
    <location>
        <begin position="69"/>
        <end position="86"/>
    </location>
</feature>
<comment type="caution">
    <text evidence="10">Lacks conserved residue(s) required for the propagation of feature annotation.</text>
</comment>
<name>A0AA38HHI8_9CUCU</name>
<keyword evidence="3 10" id="KW-0716">Sensory transduction</keyword>
<reference evidence="11" key="1">
    <citation type="journal article" date="2023" name="G3 (Bethesda)">
        <title>Whole genome assemblies of Zophobas morio and Tenebrio molitor.</title>
        <authorList>
            <person name="Kaur S."/>
            <person name="Stinson S.A."/>
            <person name="diCenzo G.C."/>
        </authorList>
    </citation>
    <scope>NUCLEOTIDE SEQUENCE</scope>
    <source>
        <strain evidence="11">QUZm001</strain>
    </source>
</reference>
<organism evidence="11 12">
    <name type="scientific">Zophobas morio</name>
    <dbReference type="NCBI Taxonomy" id="2755281"/>
    <lineage>
        <taxon>Eukaryota</taxon>
        <taxon>Metazoa</taxon>
        <taxon>Ecdysozoa</taxon>
        <taxon>Arthropoda</taxon>
        <taxon>Hexapoda</taxon>
        <taxon>Insecta</taxon>
        <taxon>Pterygota</taxon>
        <taxon>Neoptera</taxon>
        <taxon>Endopterygota</taxon>
        <taxon>Coleoptera</taxon>
        <taxon>Polyphaga</taxon>
        <taxon>Cucujiformia</taxon>
        <taxon>Tenebrionidae</taxon>
        <taxon>Zophobas</taxon>
    </lineage>
</organism>
<dbReference type="PANTHER" id="PTHR21137">
    <property type="entry name" value="ODORANT RECEPTOR"/>
    <property type="match status" value="1"/>
</dbReference>
<dbReference type="PANTHER" id="PTHR21137:SF35">
    <property type="entry name" value="ODORANT RECEPTOR 19A-RELATED"/>
    <property type="match status" value="1"/>
</dbReference>
<evidence type="ECO:0000256" key="1">
    <source>
        <dbReference type="ARBA" id="ARBA00004651"/>
    </source>
</evidence>
<feature type="transmembrane region" description="Helical" evidence="10">
    <location>
        <begin position="261"/>
        <end position="281"/>
    </location>
</feature>
<dbReference type="EMBL" id="JALNTZ010003897">
    <property type="protein sequence ID" value="KAJ3615771.1"/>
    <property type="molecule type" value="Genomic_DNA"/>
</dbReference>
<feature type="transmembrane region" description="Helical" evidence="10">
    <location>
        <begin position="287"/>
        <end position="307"/>
    </location>
</feature>
<dbReference type="GO" id="GO:0005886">
    <property type="term" value="C:plasma membrane"/>
    <property type="evidence" value="ECO:0007669"/>
    <property type="project" value="UniProtKB-SubCell"/>
</dbReference>
<dbReference type="InterPro" id="IPR004117">
    <property type="entry name" value="7tm6_olfct_rcpt"/>
</dbReference>
<evidence type="ECO:0000256" key="10">
    <source>
        <dbReference type="RuleBase" id="RU351113"/>
    </source>
</evidence>
<evidence type="ECO:0000256" key="3">
    <source>
        <dbReference type="ARBA" id="ARBA00022606"/>
    </source>
</evidence>
<evidence type="ECO:0000313" key="11">
    <source>
        <dbReference type="EMBL" id="KAJ3615771.1"/>
    </source>
</evidence>
<keyword evidence="4 10" id="KW-0812">Transmembrane</keyword>
<comment type="caution">
    <text evidence="11">The sequence shown here is derived from an EMBL/GenBank/DDBJ whole genome shotgun (WGS) entry which is preliminary data.</text>
</comment>
<evidence type="ECO:0000256" key="7">
    <source>
        <dbReference type="ARBA" id="ARBA00023136"/>
    </source>
</evidence>
<keyword evidence="9 10" id="KW-0807">Transducer</keyword>
<keyword evidence="8 10" id="KW-0675">Receptor</keyword>
<dbReference type="AlphaFoldDB" id="A0AA38HHI8"/>
<dbReference type="Pfam" id="PF02949">
    <property type="entry name" value="7tm_6"/>
    <property type="match status" value="1"/>
</dbReference>
<evidence type="ECO:0000313" key="12">
    <source>
        <dbReference type="Proteomes" id="UP001168821"/>
    </source>
</evidence>
<comment type="similarity">
    <text evidence="10">Belongs to the insect chemoreceptor superfamily. Heteromeric odorant receptor channel (TC 1.A.69) family.</text>
</comment>
<comment type="subcellular location">
    <subcellularLocation>
        <location evidence="1 10">Cell membrane</location>
        <topology evidence="1 10">Multi-pass membrane protein</topology>
    </subcellularLocation>
</comment>
<evidence type="ECO:0000256" key="9">
    <source>
        <dbReference type="ARBA" id="ARBA00023224"/>
    </source>
</evidence>
<accession>A0AA38HHI8</accession>
<feature type="transmembrane region" description="Helical" evidence="10">
    <location>
        <begin position="122"/>
        <end position="145"/>
    </location>
</feature>
<evidence type="ECO:0000256" key="2">
    <source>
        <dbReference type="ARBA" id="ARBA00022475"/>
    </source>
</evidence>
<evidence type="ECO:0000256" key="8">
    <source>
        <dbReference type="ARBA" id="ARBA00023170"/>
    </source>
</evidence>
<keyword evidence="5 10" id="KW-0552">Olfaction</keyword>
<dbReference type="Proteomes" id="UP001168821">
    <property type="component" value="Unassembled WGS sequence"/>
</dbReference>
<sequence>MFKFNEKPKYRAHEDTFILLRKLFYDFGHTRTYKILNKYSVYLHICVHVLQFCYIYRHPDTDFSRYSTMLINMTFVLASMIFSIFLDKDINEIIQALDSKLWSIHSVDPRVSKKIQYKSRKFNYLFTYALLVLTGSIGVVSLSVWGSEDELYLSVLTFKDLFGSWSSVIKHFYFCTFSFAAYSIFRLPFLMLYVFLQLEIQFYLVNKHILAISIDDNVENVHKWVIQKDIQRKIIFCVKQHSVLKRFVIQLFEIIKRPMPIFLFLGGLSSISLMVFILLHLESLNAISTVRLFLVVCVNIMTVWTFCEAGQRIIDESGATFDSLVKCPWYSWNTKNRRLLVMFMVNSRVPVSFYLAGITLDYTLTVNIYRISFTNALVFYNLNQNS</sequence>
<evidence type="ECO:0000256" key="5">
    <source>
        <dbReference type="ARBA" id="ARBA00022725"/>
    </source>
</evidence>
<keyword evidence="12" id="KW-1185">Reference proteome</keyword>
<evidence type="ECO:0000256" key="6">
    <source>
        <dbReference type="ARBA" id="ARBA00022989"/>
    </source>
</evidence>
<keyword evidence="2" id="KW-1003">Cell membrane</keyword>
<keyword evidence="6 10" id="KW-1133">Transmembrane helix</keyword>
<feature type="transmembrane region" description="Helical" evidence="10">
    <location>
        <begin position="171"/>
        <end position="196"/>
    </location>
</feature>
<gene>
    <name evidence="11" type="ORF">Zmor_012310</name>
</gene>
<keyword evidence="7 10" id="KW-0472">Membrane</keyword>
<proteinExistence type="inferred from homology"/>
<dbReference type="GO" id="GO:0004984">
    <property type="term" value="F:olfactory receptor activity"/>
    <property type="evidence" value="ECO:0007669"/>
    <property type="project" value="InterPro"/>
</dbReference>
<dbReference type="GO" id="GO:0005549">
    <property type="term" value="F:odorant binding"/>
    <property type="evidence" value="ECO:0007669"/>
    <property type="project" value="InterPro"/>
</dbReference>
<evidence type="ECO:0000256" key="4">
    <source>
        <dbReference type="ARBA" id="ARBA00022692"/>
    </source>
</evidence>
<dbReference type="GO" id="GO:0007165">
    <property type="term" value="P:signal transduction"/>
    <property type="evidence" value="ECO:0007669"/>
    <property type="project" value="UniProtKB-KW"/>
</dbReference>